<feature type="transmembrane region" description="Helical" evidence="6">
    <location>
        <begin position="20"/>
        <end position="41"/>
    </location>
</feature>
<feature type="transmembrane region" description="Helical" evidence="6">
    <location>
        <begin position="48"/>
        <end position="69"/>
    </location>
</feature>
<comment type="caution">
    <text evidence="8">The sequence shown here is derived from an EMBL/GenBank/DDBJ whole genome shotgun (WGS) entry which is preliminary data.</text>
</comment>
<organism evidence="8 9">
    <name type="scientific">Lepraria finkii</name>
    <dbReference type="NCBI Taxonomy" id="1340010"/>
    <lineage>
        <taxon>Eukaryota</taxon>
        <taxon>Fungi</taxon>
        <taxon>Dikarya</taxon>
        <taxon>Ascomycota</taxon>
        <taxon>Pezizomycotina</taxon>
        <taxon>Lecanoromycetes</taxon>
        <taxon>OSLEUM clade</taxon>
        <taxon>Lecanoromycetidae</taxon>
        <taxon>Lecanorales</taxon>
        <taxon>Lecanorineae</taxon>
        <taxon>Stereocaulaceae</taxon>
        <taxon>Lepraria</taxon>
    </lineage>
</organism>
<comment type="similarity">
    <text evidence="5">Belongs to the SAT4 family.</text>
</comment>
<protein>
    <recommendedName>
        <fullName evidence="7">Rhodopsin domain-containing protein</fullName>
    </recommendedName>
</protein>
<evidence type="ECO:0000256" key="4">
    <source>
        <dbReference type="ARBA" id="ARBA00023136"/>
    </source>
</evidence>
<feature type="transmembrane region" description="Helical" evidence="6">
    <location>
        <begin position="177"/>
        <end position="200"/>
    </location>
</feature>
<keyword evidence="9" id="KW-1185">Reference proteome</keyword>
<dbReference type="Proteomes" id="UP001590951">
    <property type="component" value="Unassembled WGS sequence"/>
</dbReference>
<feature type="transmembrane region" description="Helical" evidence="6">
    <location>
        <begin position="212"/>
        <end position="235"/>
    </location>
</feature>
<name>A0ABR4BGE4_9LECA</name>
<keyword evidence="4 6" id="KW-0472">Membrane</keyword>
<evidence type="ECO:0000256" key="2">
    <source>
        <dbReference type="ARBA" id="ARBA00022692"/>
    </source>
</evidence>
<dbReference type="PANTHER" id="PTHR33048:SF146">
    <property type="entry name" value="INTEGRAL MEMBRANE PROTEIN"/>
    <property type="match status" value="1"/>
</dbReference>
<proteinExistence type="inferred from homology"/>
<evidence type="ECO:0000259" key="7">
    <source>
        <dbReference type="Pfam" id="PF20684"/>
    </source>
</evidence>
<keyword evidence="3 6" id="KW-1133">Transmembrane helix</keyword>
<gene>
    <name evidence="8" type="ORF">ABVK25_004820</name>
</gene>
<comment type="subcellular location">
    <subcellularLocation>
        <location evidence="1">Membrane</location>
        <topology evidence="1">Multi-pass membrane protein</topology>
    </subcellularLocation>
</comment>
<evidence type="ECO:0000313" key="8">
    <source>
        <dbReference type="EMBL" id="KAL2054998.1"/>
    </source>
</evidence>
<dbReference type="InterPro" id="IPR052337">
    <property type="entry name" value="SAT4-like"/>
</dbReference>
<feature type="transmembrane region" description="Helical" evidence="6">
    <location>
        <begin position="103"/>
        <end position="122"/>
    </location>
</feature>
<dbReference type="EMBL" id="JBHFEH010000013">
    <property type="protein sequence ID" value="KAL2054998.1"/>
    <property type="molecule type" value="Genomic_DNA"/>
</dbReference>
<dbReference type="InterPro" id="IPR049326">
    <property type="entry name" value="Rhodopsin_dom_fungi"/>
</dbReference>
<evidence type="ECO:0000256" key="1">
    <source>
        <dbReference type="ARBA" id="ARBA00004141"/>
    </source>
</evidence>
<feature type="transmembrane region" description="Helical" evidence="6">
    <location>
        <begin position="247"/>
        <end position="267"/>
    </location>
</feature>
<keyword evidence="2 6" id="KW-0812">Transmembrane</keyword>
<evidence type="ECO:0000313" key="9">
    <source>
        <dbReference type="Proteomes" id="UP001590951"/>
    </source>
</evidence>
<reference evidence="8 9" key="1">
    <citation type="submission" date="2024-09" db="EMBL/GenBank/DDBJ databases">
        <title>Rethinking Asexuality: The Enigmatic Case of Functional Sexual Genes in Lepraria (Stereocaulaceae).</title>
        <authorList>
            <person name="Doellman M."/>
            <person name="Sun Y."/>
            <person name="Barcenas-Pena A."/>
            <person name="Lumbsch H.T."/>
            <person name="Grewe F."/>
        </authorList>
    </citation>
    <scope>NUCLEOTIDE SEQUENCE [LARGE SCALE GENOMIC DNA]</scope>
    <source>
        <strain evidence="8 9">Grewe 0041</strain>
    </source>
</reference>
<dbReference type="Pfam" id="PF20684">
    <property type="entry name" value="Fung_rhodopsin"/>
    <property type="match status" value="1"/>
</dbReference>
<evidence type="ECO:0000256" key="3">
    <source>
        <dbReference type="ARBA" id="ARBA00022989"/>
    </source>
</evidence>
<feature type="transmembrane region" description="Helical" evidence="6">
    <location>
        <begin position="134"/>
        <end position="157"/>
    </location>
</feature>
<evidence type="ECO:0000256" key="6">
    <source>
        <dbReference type="SAM" id="Phobius"/>
    </source>
</evidence>
<evidence type="ECO:0000256" key="5">
    <source>
        <dbReference type="ARBA" id="ARBA00038359"/>
    </source>
</evidence>
<feature type="domain" description="Rhodopsin" evidence="7">
    <location>
        <begin position="37"/>
        <end position="271"/>
    </location>
</feature>
<sequence length="371" mass="41341">MTWIINGTPELDHISNYRTILGVCIALPILTTFVVGARAYTRTVLLKVLGLDDWVIFFSTVCGIIYAALCIEQSRWGLGLPISMRPKPNLDEYSVVNFAGRPFYQIGILGFKVALCWAYLRILKTSQNPKYKALVWTVMITCIIGHVAATLVLIFQCSPVQKSWYPLTPGTCLPNDATFYGLAAVTIFYDVFIFFLPIPLLLNLNIDAKKKIVLCGVFLLGLLTTVCSIMRMYQITTIAKTGNSTMLVLWGVIELNIGIILTCIPTLGPLFPCFHSSTAGIPSTKNAYQLSSIHTHRNTVNGVTSSRNLQYDKYGAYRPDFVNAVNVSDSLNQEDTDRLKDPHSEILKTTDIRVSDEYPDRGSPGAYTRTW</sequence>
<dbReference type="PANTHER" id="PTHR33048">
    <property type="entry name" value="PTH11-LIKE INTEGRAL MEMBRANE PROTEIN (AFU_ORTHOLOGUE AFUA_5G11245)"/>
    <property type="match status" value="1"/>
</dbReference>
<accession>A0ABR4BGE4</accession>